<dbReference type="AlphaFoldDB" id="A0A4Y8Q0R5"/>
<keyword evidence="2" id="KW-1185">Reference proteome</keyword>
<protein>
    <submittedName>
        <fullName evidence="1">Uncharacterized protein</fullName>
    </submittedName>
</protein>
<dbReference type="RefSeq" id="WP_134754383.1">
    <property type="nucleotide sequence ID" value="NZ_MYFO02000005.1"/>
</dbReference>
<dbReference type="OrthoDB" id="2618552at2"/>
<evidence type="ECO:0000313" key="1">
    <source>
        <dbReference type="EMBL" id="TFE86230.1"/>
    </source>
</evidence>
<proteinExistence type="predicted"/>
<comment type="caution">
    <text evidence="1">The sequence shown here is derived from an EMBL/GenBank/DDBJ whole genome shotgun (WGS) entry which is preliminary data.</text>
</comment>
<name>A0A4Y8Q0R5_9BACL</name>
<evidence type="ECO:0000313" key="2">
    <source>
        <dbReference type="Proteomes" id="UP000298246"/>
    </source>
</evidence>
<gene>
    <name evidence="1" type="ORF">B5M42_15410</name>
</gene>
<reference evidence="1 2" key="1">
    <citation type="submission" date="2017-03" db="EMBL/GenBank/DDBJ databases">
        <title>Isolation of Levoglucosan Utilizing Bacteria.</title>
        <authorList>
            <person name="Arya A.S."/>
        </authorList>
    </citation>
    <scope>NUCLEOTIDE SEQUENCE [LARGE SCALE GENOMIC DNA]</scope>
    <source>
        <strain evidence="1 2">MEC069</strain>
    </source>
</reference>
<dbReference type="Proteomes" id="UP000298246">
    <property type="component" value="Unassembled WGS sequence"/>
</dbReference>
<sequence>MRKITHADVARLLDDVQSGCCRLTDEEIVEMVGQWVPSHNCEDAAGGFLQVVPVLIADRPHLERVLLKIAIRPMFYLGIVKAGQVFAWVDGFVKRVNDRPSETYIRWLSHELTPVGKSALISDILRELQQEEA</sequence>
<dbReference type="EMBL" id="MYFO01000020">
    <property type="protein sequence ID" value="TFE86230.1"/>
    <property type="molecule type" value="Genomic_DNA"/>
</dbReference>
<organism evidence="1 2">
    <name type="scientific">Paenibacillus athensensis</name>
    <dbReference type="NCBI Taxonomy" id="1967502"/>
    <lineage>
        <taxon>Bacteria</taxon>
        <taxon>Bacillati</taxon>
        <taxon>Bacillota</taxon>
        <taxon>Bacilli</taxon>
        <taxon>Bacillales</taxon>
        <taxon>Paenibacillaceae</taxon>
        <taxon>Paenibacillus</taxon>
    </lineage>
</organism>
<accession>A0A4Y8Q0R5</accession>